<keyword evidence="3" id="KW-1185">Reference proteome</keyword>
<dbReference type="EMBL" id="KN847483">
    <property type="protein sequence ID" value="KIX00532.1"/>
    <property type="molecule type" value="Genomic_DNA"/>
</dbReference>
<dbReference type="PANTHER" id="PTHR37848">
    <property type="entry name" value="EXPRESSED PROTEIN"/>
    <property type="match status" value="1"/>
</dbReference>
<dbReference type="VEuPathDB" id="FungiDB:Z518_10672"/>
<dbReference type="AlphaFoldDB" id="A0A0D2FEV7"/>
<dbReference type="GeneID" id="25298743"/>
<name>A0A0D2FEV7_9EURO</name>
<evidence type="ECO:0000256" key="1">
    <source>
        <dbReference type="SAM" id="MobiDB-lite"/>
    </source>
</evidence>
<dbReference type="PANTHER" id="PTHR37848:SF1">
    <property type="entry name" value="SUN DOMAIN-CONTAINING PROTEIN"/>
    <property type="match status" value="1"/>
</dbReference>
<dbReference type="OrthoDB" id="203796at2759"/>
<gene>
    <name evidence="2" type="ORF">Z518_10672</name>
</gene>
<dbReference type="HOGENOM" id="CLU_756825_0_0_1"/>
<dbReference type="Proteomes" id="UP000053617">
    <property type="component" value="Unassembled WGS sequence"/>
</dbReference>
<sequence>MSPRTPKADETWPNVSTCIDPVGPDNEPPPTYCDNNAFQSEIVIPPHSTSIDYAAYRISESVVSDDQTNRYVIGPGPGEQLSPPPRLIVRIRGTHIDKPLGLTSQKILDRDSFSDNEALQYWVQQFCEGQEECLQLQRIVTNWDTSFLETSIRDLVVTARCKGCLEVTFPLHHSKLTILKPGSAAISSKPVSWSCFSHFAKSITPSSKLLGQGQSTCSHFQTIWPYASSPPSSTIPISILPSLLPPRQCAVQSETSWFNTWKEPIRNSIVAKRRGWITIEDWKDVYMSNVHWPQPGRDWGTPAEDWVTLMKGITLAGSSKVAPGDIVWWKYLGGKVIKNSYSNVSEASIKGSRHRVLWLQLMRQIR</sequence>
<organism evidence="2 3">
    <name type="scientific">Rhinocladiella mackenziei CBS 650.93</name>
    <dbReference type="NCBI Taxonomy" id="1442369"/>
    <lineage>
        <taxon>Eukaryota</taxon>
        <taxon>Fungi</taxon>
        <taxon>Dikarya</taxon>
        <taxon>Ascomycota</taxon>
        <taxon>Pezizomycotina</taxon>
        <taxon>Eurotiomycetes</taxon>
        <taxon>Chaetothyriomycetidae</taxon>
        <taxon>Chaetothyriales</taxon>
        <taxon>Herpotrichiellaceae</taxon>
        <taxon>Rhinocladiella</taxon>
    </lineage>
</organism>
<feature type="region of interest" description="Disordered" evidence="1">
    <location>
        <begin position="1"/>
        <end position="29"/>
    </location>
</feature>
<evidence type="ECO:0000313" key="2">
    <source>
        <dbReference type="EMBL" id="KIX00532.1"/>
    </source>
</evidence>
<proteinExistence type="predicted"/>
<protein>
    <submittedName>
        <fullName evidence="2">Uncharacterized protein</fullName>
    </submittedName>
</protein>
<accession>A0A0D2FEV7</accession>
<dbReference type="RefSeq" id="XP_013267668.1">
    <property type="nucleotide sequence ID" value="XM_013412214.1"/>
</dbReference>
<reference evidence="2 3" key="1">
    <citation type="submission" date="2015-01" db="EMBL/GenBank/DDBJ databases">
        <title>The Genome Sequence of Rhinocladiella mackenzie CBS 650.93.</title>
        <authorList>
            <consortium name="The Broad Institute Genomics Platform"/>
            <person name="Cuomo C."/>
            <person name="de Hoog S."/>
            <person name="Gorbushina A."/>
            <person name="Stielow B."/>
            <person name="Teixiera M."/>
            <person name="Abouelleil A."/>
            <person name="Chapman S.B."/>
            <person name="Priest M."/>
            <person name="Young S.K."/>
            <person name="Wortman J."/>
            <person name="Nusbaum C."/>
            <person name="Birren B."/>
        </authorList>
    </citation>
    <scope>NUCLEOTIDE SEQUENCE [LARGE SCALE GENOMIC DNA]</scope>
    <source>
        <strain evidence="2 3">CBS 650.93</strain>
    </source>
</reference>
<feature type="compositionally biased region" description="Basic and acidic residues" evidence="1">
    <location>
        <begin position="1"/>
        <end position="10"/>
    </location>
</feature>
<evidence type="ECO:0000313" key="3">
    <source>
        <dbReference type="Proteomes" id="UP000053617"/>
    </source>
</evidence>